<organism evidence="1 2">
    <name type="scientific">Ligilactobacillus faecis</name>
    <dbReference type="NCBI Taxonomy" id="762833"/>
    <lineage>
        <taxon>Bacteria</taxon>
        <taxon>Bacillati</taxon>
        <taxon>Bacillota</taxon>
        <taxon>Bacilli</taxon>
        <taxon>Lactobacillales</taxon>
        <taxon>Lactobacillaceae</taxon>
        <taxon>Ligilactobacillus</taxon>
    </lineage>
</organism>
<proteinExistence type="predicted"/>
<dbReference type="RefSeq" id="WP_369941999.1">
    <property type="nucleotide sequence ID" value="NZ_JBCLUF010000018.1"/>
</dbReference>
<dbReference type="EMBL" id="JBCLUF010000018">
    <property type="protein sequence ID" value="MEY8662437.1"/>
    <property type="molecule type" value="Genomic_DNA"/>
</dbReference>
<protein>
    <submittedName>
        <fullName evidence="1">Uncharacterized protein</fullName>
    </submittedName>
</protein>
<evidence type="ECO:0000313" key="2">
    <source>
        <dbReference type="Proteomes" id="UP001565236"/>
    </source>
</evidence>
<gene>
    <name evidence="1" type="ORF">AALT52_05990</name>
</gene>
<accession>A0ABV4DPN9</accession>
<dbReference type="Proteomes" id="UP001565236">
    <property type="component" value="Unassembled WGS sequence"/>
</dbReference>
<sequence length="115" mass="13806">MVLYDHMFDMIKSIYKKIFQYDLAPAFPHDCFRFQAYNQLDNLNRKHIQDHAVMNLVIIAHLTSGIIHNILDPMYQWNSNEGRIYMLRAISKYLAQQFKYFSTEYGNDFKLNAFK</sequence>
<keyword evidence="2" id="KW-1185">Reference proteome</keyword>
<evidence type="ECO:0000313" key="1">
    <source>
        <dbReference type="EMBL" id="MEY8662437.1"/>
    </source>
</evidence>
<comment type="caution">
    <text evidence="1">The sequence shown here is derived from an EMBL/GenBank/DDBJ whole genome shotgun (WGS) entry which is preliminary data.</text>
</comment>
<reference evidence="1 2" key="1">
    <citation type="submission" date="2024-03" db="EMBL/GenBank/DDBJ databases">
        <title>Mouse gut bacterial collection (mGBC) of GemPharmatech.</title>
        <authorList>
            <person name="He Y."/>
            <person name="Dong L."/>
            <person name="Wu D."/>
            <person name="Gao X."/>
            <person name="Lin Z."/>
        </authorList>
    </citation>
    <scope>NUCLEOTIDE SEQUENCE [LARGE SCALE GENOMIC DNA]</scope>
    <source>
        <strain evidence="1 2">15-30</strain>
    </source>
</reference>
<name>A0ABV4DPN9_9LACO</name>